<evidence type="ECO:0000313" key="3">
    <source>
        <dbReference type="EMBL" id="RKN39533.1"/>
    </source>
</evidence>
<dbReference type="Pfam" id="PF17844">
    <property type="entry name" value="SCP_3"/>
    <property type="match status" value="1"/>
</dbReference>
<dbReference type="Pfam" id="PF11716">
    <property type="entry name" value="MDMPI_N"/>
    <property type="match status" value="1"/>
</dbReference>
<dbReference type="AlphaFoldDB" id="A0A3A9YU23"/>
<evidence type="ECO:0000259" key="2">
    <source>
        <dbReference type="Pfam" id="PF17844"/>
    </source>
</evidence>
<dbReference type="Proteomes" id="UP000272474">
    <property type="component" value="Unassembled WGS sequence"/>
</dbReference>
<dbReference type="OrthoDB" id="8481083at2"/>
<dbReference type="InterPro" id="IPR024344">
    <property type="entry name" value="MDMPI_metal-binding"/>
</dbReference>
<accession>A0A3A9YU23</accession>
<name>A0A3A9YU23_9ACTN</name>
<reference evidence="3 4" key="1">
    <citation type="journal article" date="2014" name="Int. J. Syst. Evol. Microbiol.">
        <title>Streptomyces hoynatensis sp. nov., isolated from deep marine sediment.</title>
        <authorList>
            <person name="Veyisoglu A."/>
            <person name="Sahin N."/>
        </authorList>
    </citation>
    <scope>NUCLEOTIDE SEQUENCE [LARGE SCALE GENOMIC DNA]</scope>
    <source>
        <strain evidence="3 4">KCTC 29097</strain>
    </source>
</reference>
<dbReference type="InterPro" id="IPR034660">
    <property type="entry name" value="DinB/YfiT-like"/>
</dbReference>
<feature type="domain" description="Bacterial SCP orthologue" evidence="2">
    <location>
        <begin position="173"/>
        <end position="266"/>
    </location>
</feature>
<evidence type="ECO:0000259" key="1">
    <source>
        <dbReference type="Pfam" id="PF11716"/>
    </source>
</evidence>
<dbReference type="GO" id="GO:0046872">
    <property type="term" value="F:metal ion binding"/>
    <property type="evidence" value="ECO:0007669"/>
    <property type="project" value="InterPro"/>
</dbReference>
<keyword evidence="3" id="KW-0670">Pyruvate</keyword>
<keyword evidence="3" id="KW-0413">Isomerase</keyword>
<dbReference type="SUPFAM" id="SSF109854">
    <property type="entry name" value="DinB/YfiT-like putative metalloenzymes"/>
    <property type="match status" value="1"/>
</dbReference>
<dbReference type="InterPro" id="IPR036527">
    <property type="entry name" value="SCP2_sterol-bd_dom_sf"/>
</dbReference>
<dbReference type="InterPro" id="IPR041629">
    <property type="entry name" value="SCP_3"/>
</dbReference>
<dbReference type="SUPFAM" id="SSF55718">
    <property type="entry name" value="SCP-like"/>
    <property type="match status" value="1"/>
</dbReference>
<protein>
    <submittedName>
        <fullName evidence="3">Maleylpyruvate isomerase family mycothiol-dependent enzyme</fullName>
    </submittedName>
</protein>
<dbReference type="EMBL" id="RBAL01000013">
    <property type="protein sequence ID" value="RKN39533.1"/>
    <property type="molecule type" value="Genomic_DNA"/>
</dbReference>
<organism evidence="3 4">
    <name type="scientific">Streptomyces hoynatensis</name>
    <dbReference type="NCBI Taxonomy" id="1141874"/>
    <lineage>
        <taxon>Bacteria</taxon>
        <taxon>Bacillati</taxon>
        <taxon>Actinomycetota</taxon>
        <taxon>Actinomycetes</taxon>
        <taxon>Kitasatosporales</taxon>
        <taxon>Streptomycetaceae</taxon>
        <taxon>Streptomyces</taxon>
    </lineage>
</organism>
<evidence type="ECO:0000313" key="4">
    <source>
        <dbReference type="Proteomes" id="UP000272474"/>
    </source>
</evidence>
<comment type="caution">
    <text evidence="3">The sequence shown here is derived from an EMBL/GenBank/DDBJ whole genome shotgun (WGS) entry which is preliminary data.</text>
</comment>
<dbReference type="NCBIfam" id="TIGR03083">
    <property type="entry name" value="maleylpyruvate isomerase family mycothiol-dependent enzyme"/>
    <property type="match status" value="1"/>
</dbReference>
<sequence>MSGAVRRKPRAYHPDRVRAALLAQVEFVRLGAHELTPEQLARPSGLPGRDVGALLAHLAAQIDALPRCLAEPAPPVTRPASDLTRWVLSSAAHSAETAQAAAGPGAGADHAAAIDAAAEELDAVLETGVREDLLVPHPTGAMRALDFTVSRVVELTVHSDDLARATGSAVRIDRGALAITVRALADALAAKAPGASTEVRVPPFAAVQCLAGPRHTRGTPPNVVETDPVTWLRLATGRLDWQAATASGRLRAGGERAGALAAELPVLA</sequence>
<dbReference type="Gene3D" id="3.30.1050.40">
    <property type="match status" value="1"/>
</dbReference>
<dbReference type="GO" id="GO:0016853">
    <property type="term" value="F:isomerase activity"/>
    <property type="evidence" value="ECO:0007669"/>
    <property type="project" value="UniProtKB-KW"/>
</dbReference>
<keyword evidence="4" id="KW-1185">Reference proteome</keyword>
<dbReference type="InterPro" id="IPR017517">
    <property type="entry name" value="Maleyloyr_isom"/>
</dbReference>
<gene>
    <name evidence="3" type="ORF">D7294_21365</name>
</gene>
<proteinExistence type="predicted"/>
<dbReference type="RefSeq" id="WP_120682209.1">
    <property type="nucleotide sequence ID" value="NZ_RBAL01000013.1"/>
</dbReference>
<feature type="domain" description="Mycothiol-dependent maleylpyruvate isomerase metal-binding" evidence="1">
    <location>
        <begin position="24"/>
        <end position="163"/>
    </location>
</feature>